<dbReference type="AlphaFoldDB" id="A0A1R2BVB5"/>
<dbReference type="PROSITE" id="PS50188">
    <property type="entry name" value="B302_SPRY"/>
    <property type="match status" value="1"/>
</dbReference>
<dbReference type="SMART" id="SM00449">
    <property type="entry name" value="SPRY"/>
    <property type="match status" value="1"/>
</dbReference>
<keyword evidence="4" id="KW-1185">Reference proteome</keyword>
<dbReference type="InterPro" id="IPR006595">
    <property type="entry name" value="CTLH_C"/>
</dbReference>
<dbReference type="InterPro" id="IPR050618">
    <property type="entry name" value="Ubq-SigPath_Reg"/>
</dbReference>
<gene>
    <name evidence="3" type="ORF">SteCoe_18945</name>
</gene>
<dbReference type="InterPro" id="IPR013144">
    <property type="entry name" value="CRA_dom"/>
</dbReference>
<dbReference type="InterPro" id="IPR006594">
    <property type="entry name" value="LisH"/>
</dbReference>
<comment type="caution">
    <text evidence="3">The sequence shown here is derived from an EMBL/GenBank/DDBJ whole genome shotgun (WGS) entry which is preliminary data.</text>
</comment>
<evidence type="ECO:0000259" key="1">
    <source>
        <dbReference type="PROSITE" id="PS50188"/>
    </source>
</evidence>
<evidence type="ECO:0000259" key="2">
    <source>
        <dbReference type="PROSITE" id="PS50897"/>
    </source>
</evidence>
<dbReference type="OrthoDB" id="313453at2759"/>
<dbReference type="InterPro" id="IPR001870">
    <property type="entry name" value="B30.2/SPRY"/>
</dbReference>
<evidence type="ECO:0000313" key="4">
    <source>
        <dbReference type="Proteomes" id="UP000187209"/>
    </source>
</evidence>
<evidence type="ECO:0000313" key="3">
    <source>
        <dbReference type="EMBL" id="OMJ80738.1"/>
    </source>
</evidence>
<dbReference type="SMART" id="SM00757">
    <property type="entry name" value="CRA"/>
    <property type="match status" value="1"/>
</dbReference>
<dbReference type="CDD" id="cd12885">
    <property type="entry name" value="SPRY_RanBP_like"/>
    <property type="match status" value="1"/>
</dbReference>
<dbReference type="Proteomes" id="UP000187209">
    <property type="component" value="Unassembled WGS sequence"/>
</dbReference>
<sequence length="481" mass="55378">MIFNIENSDVKVEIPALKHYSSDLLSFNINKLEVNYTGNSNPSIPACVQCSHPAKPMPDSYIYYFEVKINSINSTRPSIVIGFTDESFMLNKVIGSSRKSFGLRSDGKLIHTAVQTMDYCPKFTQNDIIGCGIAFISQKIFFTRNGILIGKAFDFTENFPMFASATLSSPQDSVLFNFVGPFGFKLDEVLADEKKVFNNQVQEEKVDCRNIFYLVKEYLEYEGYPDTLQALEEHMDLKKTEPSNSGVISECYKSLDSSCQNCETQGKICNFCTKKIIETVEAKTNIQIPEPRNHYNSISLSSLYLKNTDFLKNPSKNSSEHNTKNLKQRGILRQIIITGNIKEAIKYLTEFFPEMLNDELCMLYLTMQEFIELIKSREIYKALDFGREKLAKFRNYTVYYRKNYDIPISVSHAFGIIAYKNPHESPLAAFLTWAQLDLTADLVNNRIMMRTQRPRSCLERVFKHFLCMENLYQETSFVKIF</sequence>
<accession>A0A1R2BVB5</accession>
<name>A0A1R2BVB5_9CILI</name>
<dbReference type="InterPro" id="IPR024964">
    <property type="entry name" value="CTLH/CRA"/>
</dbReference>
<dbReference type="PANTHER" id="PTHR12864">
    <property type="entry name" value="RAN BINDING PROTEIN 9-RELATED"/>
    <property type="match status" value="1"/>
</dbReference>
<dbReference type="InterPro" id="IPR044736">
    <property type="entry name" value="Gid1/RanBPM/SPLA_SPRY"/>
</dbReference>
<evidence type="ECO:0008006" key="5">
    <source>
        <dbReference type="Google" id="ProtNLM"/>
    </source>
</evidence>
<dbReference type="InterPro" id="IPR043136">
    <property type="entry name" value="B30.2/SPRY_sf"/>
</dbReference>
<dbReference type="Pfam" id="PF00622">
    <property type="entry name" value="SPRY"/>
    <property type="match status" value="1"/>
</dbReference>
<dbReference type="InterPro" id="IPR003877">
    <property type="entry name" value="SPRY_dom"/>
</dbReference>
<feature type="domain" description="B30.2/SPRY" evidence="1">
    <location>
        <begin position="1"/>
        <end position="183"/>
    </location>
</feature>
<organism evidence="3 4">
    <name type="scientific">Stentor coeruleus</name>
    <dbReference type="NCBI Taxonomy" id="5963"/>
    <lineage>
        <taxon>Eukaryota</taxon>
        <taxon>Sar</taxon>
        <taxon>Alveolata</taxon>
        <taxon>Ciliophora</taxon>
        <taxon>Postciliodesmatophora</taxon>
        <taxon>Heterotrichea</taxon>
        <taxon>Heterotrichida</taxon>
        <taxon>Stentoridae</taxon>
        <taxon>Stentor</taxon>
    </lineage>
</organism>
<feature type="domain" description="CTLH" evidence="2">
    <location>
        <begin position="325"/>
        <end position="381"/>
    </location>
</feature>
<dbReference type="Pfam" id="PF10607">
    <property type="entry name" value="CTLH"/>
    <property type="match status" value="1"/>
</dbReference>
<dbReference type="PROSITE" id="PS50896">
    <property type="entry name" value="LISH"/>
    <property type="match status" value="1"/>
</dbReference>
<dbReference type="InterPro" id="IPR013320">
    <property type="entry name" value="ConA-like_dom_sf"/>
</dbReference>
<proteinExistence type="predicted"/>
<dbReference type="SUPFAM" id="SSF49899">
    <property type="entry name" value="Concanavalin A-like lectins/glucanases"/>
    <property type="match status" value="1"/>
</dbReference>
<dbReference type="EMBL" id="MPUH01000410">
    <property type="protein sequence ID" value="OMJ80738.1"/>
    <property type="molecule type" value="Genomic_DNA"/>
</dbReference>
<dbReference type="Gene3D" id="2.60.120.920">
    <property type="match status" value="1"/>
</dbReference>
<reference evidence="3 4" key="1">
    <citation type="submission" date="2016-11" db="EMBL/GenBank/DDBJ databases">
        <title>The macronuclear genome of Stentor coeruleus: a giant cell with tiny introns.</title>
        <authorList>
            <person name="Slabodnick M."/>
            <person name="Ruby J.G."/>
            <person name="Reiff S.B."/>
            <person name="Swart E.C."/>
            <person name="Gosai S."/>
            <person name="Prabakaran S."/>
            <person name="Witkowska E."/>
            <person name="Larue G.E."/>
            <person name="Fisher S."/>
            <person name="Freeman R.M."/>
            <person name="Gunawardena J."/>
            <person name="Chu W."/>
            <person name="Stover N.A."/>
            <person name="Gregory B.D."/>
            <person name="Nowacki M."/>
            <person name="Derisi J."/>
            <person name="Roy S.W."/>
            <person name="Marshall W.F."/>
            <person name="Sood P."/>
        </authorList>
    </citation>
    <scope>NUCLEOTIDE SEQUENCE [LARGE SCALE GENOMIC DNA]</scope>
    <source>
        <strain evidence="3">WM001</strain>
    </source>
</reference>
<protein>
    <recommendedName>
        <fullName evidence="5">B30.2/SPRY domain-containing protein</fullName>
    </recommendedName>
</protein>
<dbReference type="PROSITE" id="PS50897">
    <property type="entry name" value="CTLH"/>
    <property type="match status" value="1"/>
</dbReference>